<dbReference type="InterPro" id="IPR004827">
    <property type="entry name" value="bZIP"/>
</dbReference>
<protein>
    <recommendedName>
        <fullName evidence="3">BZIP domain-containing protein</fullName>
    </recommendedName>
</protein>
<dbReference type="EMBL" id="MCGE01000001">
    <property type="protein sequence ID" value="ORZ25503.1"/>
    <property type="molecule type" value="Genomic_DNA"/>
</dbReference>
<reference evidence="4 5" key="1">
    <citation type="submission" date="2016-07" db="EMBL/GenBank/DDBJ databases">
        <title>Pervasive Adenine N6-methylation of Active Genes in Fungi.</title>
        <authorList>
            <consortium name="DOE Joint Genome Institute"/>
            <person name="Mondo S.J."/>
            <person name="Dannebaum R.O."/>
            <person name="Kuo R.C."/>
            <person name="Labutti K."/>
            <person name="Haridas S."/>
            <person name="Kuo A."/>
            <person name="Salamov A."/>
            <person name="Ahrendt S.R."/>
            <person name="Lipzen A."/>
            <person name="Sullivan W."/>
            <person name="Andreopoulos W.B."/>
            <person name="Clum A."/>
            <person name="Lindquist E."/>
            <person name="Daum C."/>
            <person name="Ramamoorthy G.K."/>
            <person name="Gryganskyi A."/>
            <person name="Culley D."/>
            <person name="Magnuson J.K."/>
            <person name="James T.Y."/>
            <person name="O'Malley M.A."/>
            <person name="Stajich J.E."/>
            <person name="Spatafora J.W."/>
            <person name="Visel A."/>
            <person name="Grigoriev I.V."/>
        </authorList>
    </citation>
    <scope>NUCLEOTIDE SEQUENCE [LARGE SCALE GENOMIC DNA]</scope>
    <source>
        <strain evidence="4 5">NRRL 1336</strain>
    </source>
</reference>
<evidence type="ECO:0000313" key="4">
    <source>
        <dbReference type="EMBL" id="ORZ25503.1"/>
    </source>
</evidence>
<evidence type="ECO:0000256" key="2">
    <source>
        <dbReference type="SAM" id="MobiDB-lite"/>
    </source>
</evidence>
<dbReference type="GO" id="GO:0003700">
    <property type="term" value="F:DNA-binding transcription factor activity"/>
    <property type="evidence" value="ECO:0007669"/>
    <property type="project" value="InterPro"/>
</dbReference>
<keyword evidence="5" id="KW-1185">Reference proteome</keyword>
<organism evidence="4 5">
    <name type="scientific">Absidia repens</name>
    <dbReference type="NCBI Taxonomy" id="90262"/>
    <lineage>
        <taxon>Eukaryota</taxon>
        <taxon>Fungi</taxon>
        <taxon>Fungi incertae sedis</taxon>
        <taxon>Mucoromycota</taxon>
        <taxon>Mucoromycotina</taxon>
        <taxon>Mucoromycetes</taxon>
        <taxon>Mucorales</taxon>
        <taxon>Cunninghamellaceae</taxon>
        <taxon>Absidia</taxon>
    </lineage>
</organism>
<dbReference type="STRING" id="90262.A0A1X2J121"/>
<dbReference type="SMART" id="SM00338">
    <property type="entry name" value="BRLZ"/>
    <property type="match status" value="1"/>
</dbReference>
<dbReference type="Gene3D" id="1.20.5.170">
    <property type="match status" value="1"/>
</dbReference>
<feature type="domain" description="BZIP" evidence="3">
    <location>
        <begin position="12"/>
        <end position="71"/>
    </location>
</feature>
<dbReference type="PROSITE" id="PS50217">
    <property type="entry name" value="BZIP"/>
    <property type="match status" value="1"/>
</dbReference>
<keyword evidence="1" id="KW-0175">Coiled coil</keyword>
<dbReference type="Pfam" id="PF07716">
    <property type="entry name" value="bZIP_2"/>
    <property type="match status" value="1"/>
</dbReference>
<feature type="region of interest" description="Disordered" evidence="2">
    <location>
        <begin position="1"/>
        <end position="38"/>
    </location>
</feature>
<evidence type="ECO:0000259" key="3">
    <source>
        <dbReference type="PROSITE" id="PS50217"/>
    </source>
</evidence>
<feature type="non-terminal residue" evidence="4">
    <location>
        <position position="1"/>
    </location>
</feature>
<feature type="non-terminal residue" evidence="4">
    <location>
        <position position="90"/>
    </location>
</feature>
<comment type="caution">
    <text evidence="4">The sequence shown here is derived from an EMBL/GenBank/DDBJ whole genome shotgun (WGS) entry which is preliminary data.</text>
</comment>
<gene>
    <name evidence="4" type="ORF">BCR42DRAFT_298597</name>
</gene>
<accession>A0A1X2J121</accession>
<evidence type="ECO:0000313" key="5">
    <source>
        <dbReference type="Proteomes" id="UP000193560"/>
    </source>
</evidence>
<dbReference type="AlphaFoldDB" id="A0A1X2J121"/>
<dbReference type="PROSITE" id="PS00036">
    <property type="entry name" value="BZIP_BASIC"/>
    <property type="match status" value="1"/>
</dbReference>
<evidence type="ECO:0000256" key="1">
    <source>
        <dbReference type="SAM" id="Coils"/>
    </source>
</evidence>
<proteinExistence type="predicted"/>
<dbReference type="OrthoDB" id="1939598at2759"/>
<name>A0A1X2J121_9FUNG</name>
<sequence length="90" mass="10635">SPSSISGPLSLQERRQRNKTASAKYRAKKNQQHQGMRSMIHTMTKENDLLLRQLEQAKSENRQLKSVCDKLRSKMMAEKMFKKMLYHQQQ</sequence>
<dbReference type="Proteomes" id="UP000193560">
    <property type="component" value="Unassembled WGS sequence"/>
</dbReference>
<feature type="coiled-coil region" evidence="1">
    <location>
        <begin position="40"/>
        <end position="74"/>
    </location>
</feature>
<dbReference type="SUPFAM" id="SSF57959">
    <property type="entry name" value="Leucine zipper domain"/>
    <property type="match status" value="1"/>
</dbReference>
<dbReference type="InterPro" id="IPR046347">
    <property type="entry name" value="bZIP_sf"/>
</dbReference>